<sequence>MAVLQARKQPLLLITYPRSASNLLVKILSLHEQQEAVSRESGGYFFFPAAASMNQTGLLHRPQAEWSLSDAGELRQKYQACYDELQQLLDEATLQGKMAVTKEHAPFLMSPTAVSDFLHGSVNAGVPWKVDVPQPYRSIPVTPSPAHVNPSVLPDEFLLHCTPAFLIRHPALAFPSYYRLVLSFSDGDMARVEEKMVPYIAIGCTLQWTRQLYDWYAAAWAEQGLASEGPIVLDADDMIQDPAVILRFCSLVGLDQEKVRFHWEPLTEDKQGAVSAVSAKSRATLHSSSGITHGKTFDGLTIEGEAEKWRTEFGEHVGSRIEAWVRAAMPDYTYLVGKKLVTKPQ</sequence>
<evidence type="ECO:0000313" key="2">
    <source>
        <dbReference type="Proteomes" id="UP001143910"/>
    </source>
</evidence>
<keyword evidence="2" id="KW-1185">Reference proteome</keyword>
<reference evidence="1" key="1">
    <citation type="submission" date="2022-08" db="EMBL/GenBank/DDBJ databases">
        <title>Genome Sequence of Lecanicillium fungicola.</title>
        <authorList>
            <person name="Buettner E."/>
        </authorList>
    </citation>
    <scope>NUCLEOTIDE SEQUENCE</scope>
    <source>
        <strain evidence="1">Babe33</strain>
    </source>
</reference>
<protein>
    <submittedName>
        <fullName evidence="1">Uncharacterized protein</fullName>
    </submittedName>
</protein>
<gene>
    <name evidence="1" type="ORF">NQ176_g4130</name>
</gene>
<comment type="caution">
    <text evidence="1">The sequence shown here is derived from an EMBL/GenBank/DDBJ whole genome shotgun (WGS) entry which is preliminary data.</text>
</comment>
<evidence type="ECO:0000313" key="1">
    <source>
        <dbReference type="EMBL" id="KAJ2977877.1"/>
    </source>
</evidence>
<dbReference type="Proteomes" id="UP001143910">
    <property type="component" value="Unassembled WGS sequence"/>
</dbReference>
<dbReference type="EMBL" id="JANJQO010000430">
    <property type="protein sequence ID" value="KAJ2977877.1"/>
    <property type="molecule type" value="Genomic_DNA"/>
</dbReference>
<name>A0ACC1NF17_9HYPO</name>
<accession>A0ACC1NF17</accession>
<proteinExistence type="predicted"/>
<organism evidence="1 2">
    <name type="scientific">Zarea fungicola</name>
    <dbReference type="NCBI Taxonomy" id="93591"/>
    <lineage>
        <taxon>Eukaryota</taxon>
        <taxon>Fungi</taxon>
        <taxon>Dikarya</taxon>
        <taxon>Ascomycota</taxon>
        <taxon>Pezizomycotina</taxon>
        <taxon>Sordariomycetes</taxon>
        <taxon>Hypocreomycetidae</taxon>
        <taxon>Hypocreales</taxon>
        <taxon>Cordycipitaceae</taxon>
        <taxon>Zarea</taxon>
    </lineage>
</organism>